<name>A0ABW4Y6P6_9GAMM</name>
<comment type="caution">
    <text evidence="1">The sequence shown here is derived from an EMBL/GenBank/DDBJ whole genome shotgun (WGS) entry which is preliminary data.</text>
</comment>
<dbReference type="EMBL" id="JBHUHX010000010">
    <property type="protein sequence ID" value="MFD2111329.1"/>
    <property type="molecule type" value="Genomic_DNA"/>
</dbReference>
<dbReference type="RefSeq" id="WP_386024447.1">
    <property type="nucleotide sequence ID" value="NZ_JBHUHX010000010.1"/>
</dbReference>
<accession>A0ABW4Y6P6</accession>
<evidence type="ECO:0000313" key="1">
    <source>
        <dbReference type="EMBL" id="MFD2111329.1"/>
    </source>
</evidence>
<dbReference type="Proteomes" id="UP001597337">
    <property type="component" value="Unassembled WGS sequence"/>
</dbReference>
<evidence type="ECO:0000313" key="2">
    <source>
        <dbReference type="Proteomes" id="UP001597337"/>
    </source>
</evidence>
<proteinExistence type="predicted"/>
<gene>
    <name evidence="1" type="ORF">ACFSJC_05695</name>
</gene>
<organism evidence="1 2">
    <name type="scientific">Thiorhodococcus fuscus</name>
    <dbReference type="NCBI Taxonomy" id="527200"/>
    <lineage>
        <taxon>Bacteria</taxon>
        <taxon>Pseudomonadati</taxon>
        <taxon>Pseudomonadota</taxon>
        <taxon>Gammaproteobacteria</taxon>
        <taxon>Chromatiales</taxon>
        <taxon>Chromatiaceae</taxon>
        <taxon>Thiorhodococcus</taxon>
    </lineage>
</organism>
<reference evidence="2" key="1">
    <citation type="journal article" date="2019" name="Int. J. Syst. Evol. Microbiol.">
        <title>The Global Catalogue of Microorganisms (GCM) 10K type strain sequencing project: providing services to taxonomists for standard genome sequencing and annotation.</title>
        <authorList>
            <consortium name="The Broad Institute Genomics Platform"/>
            <consortium name="The Broad Institute Genome Sequencing Center for Infectious Disease"/>
            <person name="Wu L."/>
            <person name="Ma J."/>
        </authorList>
    </citation>
    <scope>NUCLEOTIDE SEQUENCE [LARGE SCALE GENOMIC DNA]</scope>
    <source>
        <strain evidence="2">KACC 12597</strain>
    </source>
</reference>
<sequence>MTTEPASPELAQFIRQTLGCGCPPEIFEHVVDAPTAISRNAGIRRRIDVGGRLLIYLVEPHDADQALTRLTNWISAGRTERDSAGMNRLRLVLALDSPTPQDRARLESAFAEAAQGDERLHLHILAPSTCPIGPDAIG</sequence>
<protein>
    <submittedName>
        <fullName evidence="1">Uncharacterized protein</fullName>
    </submittedName>
</protein>
<keyword evidence="2" id="KW-1185">Reference proteome</keyword>